<dbReference type="Pfam" id="PF07744">
    <property type="entry name" value="SPOC"/>
    <property type="match status" value="1"/>
</dbReference>
<reference evidence="4 5" key="1">
    <citation type="journal article" date="2019" name="Sci. Rep.">
        <title>Orb-weaving spider Araneus ventricosus genome elucidates the spidroin gene catalogue.</title>
        <authorList>
            <person name="Kono N."/>
            <person name="Nakamura H."/>
            <person name="Ohtoshi R."/>
            <person name="Moran D.A.P."/>
            <person name="Shinohara A."/>
            <person name="Yoshida Y."/>
            <person name="Fujiwara M."/>
            <person name="Mori M."/>
            <person name="Tomita M."/>
            <person name="Arakawa K."/>
        </authorList>
    </citation>
    <scope>NUCLEOTIDE SEQUENCE [LARGE SCALE GENOMIC DNA]</scope>
</reference>
<proteinExistence type="predicted"/>
<feature type="compositionally biased region" description="Basic and acidic residues" evidence="2">
    <location>
        <begin position="424"/>
        <end position="446"/>
    </location>
</feature>
<organism evidence="4 5">
    <name type="scientific">Araneus ventricosus</name>
    <name type="common">Orbweaver spider</name>
    <name type="synonym">Epeira ventricosa</name>
    <dbReference type="NCBI Taxonomy" id="182803"/>
    <lineage>
        <taxon>Eukaryota</taxon>
        <taxon>Metazoa</taxon>
        <taxon>Ecdysozoa</taxon>
        <taxon>Arthropoda</taxon>
        <taxon>Chelicerata</taxon>
        <taxon>Arachnida</taxon>
        <taxon>Araneae</taxon>
        <taxon>Araneomorphae</taxon>
        <taxon>Entelegynae</taxon>
        <taxon>Araneoidea</taxon>
        <taxon>Araneidae</taxon>
        <taxon>Araneus</taxon>
    </lineage>
</organism>
<feature type="compositionally biased region" description="Polar residues" evidence="2">
    <location>
        <begin position="893"/>
        <end position="903"/>
    </location>
</feature>
<keyword evidence="5" id="KW-1185">Reference proteome</keyword>
<dbReference type="OrthoDB" id="1884872at2759"/>
<feature type="region of interest" description="Disordered" evidence="2">
    <location>
        <begin position="856"/>
        <end position="955"/>
    </location>
</feature>
<feature type="region of interest" description="Disordered" evidence="2">
    <location>
        <begin position="640"/>
        <end position="670"/>
    </location>
</feature>
<evidence type="ECO:0000259" key="3">
    <source>
        <dbReference type="Pfam" id="PF07744"/>
    </source>
</evidence>
<sequence length="955" mass="106582">MTLKSLRQYPMEPIVNEIVSLAKIWRLEVDSNEIDELVEEYNKELTTKELMELHFVSQQEVMEESLSEEETAKQQSSSAIREMLKAWETVASYIEKHHPNKAVQDIPKTVLKDVPEDLAEPEKEEVKDSTHLHRSHLFDLNCKICTGKIVPPPVDENVPKKVRVAHSISVDLGSPNASETVEKSVPKVVDGKSPVSNAGDDSMDQVPTSTVSIESPEINAKSSLKDTPSKTLSSVWKGFIFMQDIAKFVTSAYKVSGPTDHLQADLPDTIQVCGRIVPDQVWDYLGKIKQSGNKELVIIRFQAANEEEAVTYHSFYSYLSSRKRYGVVSNYSKKIKDFYLLPLASTSPVPMVLVPFDGPGLPSPRPHLLLGVIVRHKFKQVLLPVVPRQLPSSKPEVEIADDSYTPPHEPRSYTPPLPTLSTLDEPKEQEDKSVVSPDSAEKEDIKAYGSALRDPDLSMEKSTTLSSDKASISDALSVEKDDDKPYDPEQDILNIPSETPKAQNTVFSVDDSKEKSTVNLEQQKKILDALSRQVEETENALKQLISQPEDDIVVQSPNAPCLDINSVAETGMSSFLDLPENLQEILNAVRLKTYDKEIGDVDMRIKTLFGKHFNEKKNDGTQHSEILRGSNNSSKALKSLEEEYSPQAATPPPIDEDMDRSTISCPSDPRIKLRTSFQDISFVSKDTFSSNVSLNNMSVPDVSTNPQKQLPVETETEVPSSKQKSKNSATMPPNILLAGWNSGKEPPPPGIEPAESPSQESLSIQTNPHTSVPQVYAATVQDTSQHVNSAFYTQSFSSFQPRLPLGFSVHTPPPNIKHFPPPPIVATSFPPPPPMPMHVVPPQATDNNLVKDQWPALQPPGHQTEGNEWHAGSSHWKEAADHQGNQGEGDTRYYSSDRSNDYGNDNFYKRDASNRHWDKPRRFGHGHWVKNPSRGRYTNQRRGKRGPSFRRNLRN</sequence>
<feature type="coiled-coil region" evidence="1">
    <location>
        <begin position="513"/>
        <end position="547"/>
    </location>
</feature>
<dbReference type="CDD" id="cd21541">
    <property type="entry name" value="SPOC_PHF3-like"/>
    <property type="match status" value="1"/>
</dbReference>
<dbReference type="GO" id="GO:0005634">
    <property type="term" value="C:nucleus"/>
    <property type="evidence" value="ECO:0007669"/>
    <property type="project" value="TreeGrafter"/>
</dbReference>
<evidence type="ECO:0000256" key="1">
    <source>
        <dbReference type="SAM" id="Coils"/>
    </source>
</evidence>
<feature type="compositionally biased region" description="Polar residues" evidence="2">
    <location>
        <begin position="460"/>
        <end position="470"/>
    </location>
</feature>
<dbReference type="Proteomes" id="UP000499080">
    <property type="component" value="Unassembled WGS sequence"/>
</dbReference>
<dbReference type="AlphaFoldDB" id="A0A4Y2B1A2"/>
<evidence type="ECO:0000313" key="5">
    <source>
        <dbReference type="Proteomes" id="UP000499080"/>
    </source>
</evidence>
<keyword evidence="1" id="KW-0175">Coiled coil</keyword>
<feature type="domain" description="Spen paralogue and orthologue SPOC C-terminal" evidence="3">
    <location>
        <begin position="230"/>
        <end position="375"/>
    </location>
</feature>
<protein>
    <submittedName>
        <fullName evidence="4">PHD finger protein 3</fullName>
    </submittedName>
</protein>
<dbReference type="EMBL" id="BGPR01000045">
    <property type="protein sequence ID" value="GBL85930.1"/>
    <property type="molecule type" value="Genomic_DNA"/>
</dbReference>
<dbReference type="InterPro" id="IPR012921">
    <property type="entry name" value="SPOC_C"/>
</dbReference>
<feature type="compositionally biased region" description="Basic and acidic residues" evidence="2">
    <location>
        <begin position="907"/>
        <end position="921"/>
    </location>
</feature>
<dbReference type="PANTHER" id="PTHR11477">
    <property type="entry name" value="TRANSCRIPTION FACTOR S-II ZINC FINGER DOMAIN-CONTAINING PROTEIN"/>
    <property type="match status" value="1"/>
</dbReference>
<dbReference type="PANTHER" id="PTHR11477:SF51">
    <property type="entry name" value="PROTEIN PARTNER OF SNF, ISOFORM B"/>
    <property type="match status" value="1"/>
</dbReference>
<accession>A0A4Y2B1A2</accession>
<gene>
    <name evidence="4" type="primary">PHF3_0</name>
    <name evidence="4" type="ORF">AVEN_63240_1</name>
</gene>
<feature type="compositionally biased region" description="Polar residues" evidence="2">
    <location>
        <begin position="717"/>
        <end position="731"/>
    </location>
</feature>
<evidence type="ECO:0000256" key="2">
    <source>
        <dbReference type="SAM" id="MobiDB-lite"/>
    </source>
</evidence>
<feature type="region of interest" description="Disordered" evidence="2">
    <location>
        <begin position="693"/>
        <end position="766"/>
    </location>
</feature>
<name>A0A4Y2B1A2_ARAVE</name>
<feature type="compositionally biased region" description="Basic and acidic residues" evidence="2">
    <location>
        <begin position="477"/>
        <end position="487"/>
    </location>
</feature>
<feature type="compositionally biased region" description="Polar residues" evidence="2">
    <location>
        <begin position="693"/>
        <end position="708"/>
    </location>
</feature>
<feature type="compositionally biased region" description="Basic residues" evidence="2">
    <location>
        <begin position="939"/>
        <end position="955"/>
    </location>
</feature>
<feature type="region of interest" description="Disordered" evidence="2">
    <location>
        <begin position="189"/>
        <end position="228"/>
    </location>
</feature>
<dbReference type="GO" id="GO:0006351">
    <property type="term" value="P:DNA-templated transcription"/>
    <property type="evidence" value="ECO:0007669"/>
    <property type="project" value="TreeGrafter"/>
</dbReference>
<feature type="region of interest" description="Disordered" evidence="2">
    <location>
        <begin position="394"/>
        <end position="487"/>
    </location>
</feature>
<evidence type="ECO:0000313" key="4">
    <source>
        <dbReference type="EMBL" id="GBL85930.1"/>
    </source>
</evidence>
<comment type="caution">
    <text evidence="4">The sequence shown here is derived from an EMBL/GenBank/DDBJ whole genome shotgun (WGS) entry which is preliminary data.</text>
</comment>